<evidence type="ECO:0000256" key="1">
    <source>
        <dbReference type="ARBA" id="ARBA00004496"/>
    </source>
</evidence>
<protein>
    <recommendedName>
        <fullName evidence="4 10">Methenyltetrahydromethanopterin cyclohydrolase</fullName>
        <ecNumber evidence="3 10">3.5.4.27</ecNumber>
    </recommendedName>
    <alternativeName>
        <fullName evidence="8 10">Methenyl-H4MPT cyclohydrolase</fullName>
    </alternativeName>
</protein>
<reference evidence="11 12" key="1">
    <citation type="submission" date="2019-02" db="EMBL/GenBank/DDBJ databases">
        <title>Halonotius sp. a new haloqrchaeon isolated from saline water.</title>
        <authorList>
            <person name="Duran-Viseras A."/>
            <person name="Sanchez-Porro C."/>
            <person name="Ventosa A."/>
        </authorList>
    </citation>
    <scope>NUCLEOTIDE SEQUENCE [LARGE SCALE GENOMIC DNA]</scope>
    <source>
        <strain evidence="11 12">F9-27</strain>
    </source>
</reference>
<keyword evidence="12" id="KW-1185">Reference proteome</keyword>
<comment type="catalytic activity">
    <reaction evidence="9 10">
        <text>5,10-methenyl-5,6,7,8-tetrahydromethanopterin + H2O = N(5)-formyl-5,6,7,8-tetrahydromethanopterin + H(+)</text>
        <dbReference type="Rhea" id="RHEA:19053"/>
        <dbReference type="ChEBI" id="CHEBI:15377"/>
        <dbReference type="ChEBI" id="CHEBI:15378"/>
        <dbReference type="ChEBI" id="CHEBI:58018"/>
        <dbReference type="ChEBI" id="CHEBI:58337"/>
        <dbReference type="EC" id="3.5.4.27"/>
    </reaction>
</comment>
<proteinExistence type="inferred from homology"/>
<sequence>MESINRSAIELLDEALDFADELGLNVTELGCGSTILDFGVDVDGGIEAGLMLADIQTAGMATVYTQMDRVADAPIPYVELTTDHPGIALLCSQKAGWELDLGDFDGLGSGPARALVGDEAEFGRVGYYDEFDFAVLTVESDELPGNEIAEYIAKTAGVDPPSLFLPTYAAGSTAGSVSMAARAAELAAFRLSELGYPPTEIRTATGRAPVAPVSHNESLAMARTNDALAYGGEVYLQVGEESTVFDEVPSTAREEYGTPFEEIFEEADWDFYEVPESVFAPAKVTIDVVDGDTYVVGETDEELLAESFGLR</sequence>
<dbReference type="Pfam" id="PF02289">
    <property type="entry name" value="MCH"/>
    <property type="match status" value="1"/>
</dbReference>
<dbReference type="SUPFAM" id="SSF56199">
    <property type="entry name" value="Methenyltetrahydromethanopterin cyclohydrolase"/>
    <property type="match status" value="1"/>
</dbReference>
<name>A0A544QNC8_9EURY</name>
<keyword evidence="5 10" id="KW-0963">Cytoplasm</keyword>
<evidence type="ECO:0000256" key="9">
    <source>
        <dbReference type="ARBA" id="ARBA00048684"/>
    </source>
</evidence>
<dbReference type="EC" id="3.5.4.27" evidence="3 10"/>
<dbReference type="HAMAP" id="MF_00486">
    <property type="entry name" value="McH"/>
    <property type="match status" value="1"/>
</dbReference>
<evidence type="ECO:0000256" key="6">
    <source>
        <dbReference type="ARBA" id="ARBA00022563"/>
    </source>
</evidence>
<comment type="caution">
    <text evidence="11">The sequence shown here is derived from an EMBL/GenBank/DDBJ whole genome shotgun (WGS) entry which is preliminary data.</text>
</comment>
<dbReference type="Proteomes" id="UP000315385">
    <property type="component" value="Unassembled WGS sequence"/>
</dbReference>
<dbReference type="RefSeq" id="WP_142443537.1">
    <property type="nucleotide sequence ID" value="NZ_SESI01000002.1"/>
</dbReference>
<evidence type="ECO:0000256" key="8">
    <source>
        <dbReference type="ARBA" id="ARBA00030468"/>
    </source>
</evidence>
<dbReference type="Gene3D" id="3.10.340.11">
    <property type="entry name" value="Methenyltetrahydromethanopterin Cyclohydrolase, Chain A, domain 1"/>
    <property type="match status" value="1"/>
</dbReference>
<evidence type="ECO:0000256" key="7">
    <source>
        <dbReference type="ARBA" id="ARBA00022801"/>
    </source>
</evidence>
<evidence type="ECO:0000313" key="12">
    <source>
        <dbReference type="Proteomes" id="UP000315385"/>
    </source>
</evidence>
<keyword evidence="7 10" id="KW-0378">Hydrolase</keyword>
<accession>A0A544QNC8</accession>
<dbReference type="GO" id="GO:0005737">
    <property type="term" value="C:cytoplasm"/>
    <property type="evidence" value="ECO:0007669"/>
    <property type="project" value="UniProtKB-SubCell"/>
</dbReference>
<comment type="subcellular location">
    <subcellularLocation>
        <location evidence="1 10">Cytoplasm</location>
    </subcellularLocation>
</comment>
<evidence type="ECO:0000256" key="4">
    <source>
        <dbReference type="ARBA" id="ARBA00020597"/>
    </source>
</evidence>
<dbReference type="OrthoDB" id="105468at2157"/>
<dbReference type="EMBL" id="SESI01000002">
    <property type="protein sequence ID" value="TQQ80423.1"/>
    <property type="molecule type" value="Genomic_DNA"/>
</dbReference>
<evidence type="ECO:0000313" key="11">
    <source>
        <dbReference type="EMBL" id="TQQ80423.1"/>
    </source>
</evidence>
<dbReference type="Gene3D" id="3.30.1030.10">
    <property type="entry name" value="Methenyltetrahydromethanopterin Cyclohydrolase, Chain A, domain 2"/>
    <property type="match status" value="1"/>
</dbReference>
<evidence type="ECO:0000256" key="2">
    <source>
        <dbReference type="ARBA" id="ARBA00006902"/>
    </source>
</evidence>
<evidence type="ECO:0000256" key="3">
    <source>
        <dbReference type="ARBA" id="ARBA00012765"/>
    </source>
</evidence>
<dbReference type="GO" id="GO:0018759">
    <property type="term" value="F:methenyltetrahydromethanopterin cyclohydrolase activity"/>
    <property type="evidence" value="ECO:0007669"/>
    <property type="project" value="UniProtKB-UniRule"/>
</dbReference>
<dbReference type="InterPro" id="IPR003209">
    <property type="entry name" value="METHMP_CycHdrlase"/>
</dbReference>
<dbReference type="AlphaFoldDB" id="A0A544QNC8"/>
<dbReference type="GO" id="GO:0006730">
    <property type="term" value="P:one-carbon metabolic process"/>
    <property type="evidence" value="ECO:0007669"/>
    <property type="project" value="UniProtKB-UniRule"/>
</dbReference>
<comment type="similarity">
    <text evidence="2 10">Belongs to the MCH family.</text>
</comment>
<comment type="function">
    <text evidence="10">Catalyzes the hydrolysis of methenyl-H(4)MPT(+) to 5-formyl-H(4)MPT.</text>
</comment>
<gene>
    <name evidence="10" type="primary">mch</name>
    <name evidence="11" type="ORF">EWF95_08010</name>
</gene>
<dbReference type="NCBIfam" id="TIGR03120">
    <property type="entry name" value="one_C_mch"/>
    <property type="match status" value="1"/>
</dbReference>
<keyword evidence="6 10" id="KW-0554">One-carbon metabolism</keyword>
<organism evidence="11 12">
    <name type="scientific">Halonotius roseus</name>
    <dbReference type="NCBI Taxonomy" id="2511997"/>
    <lineage>
        <taxon>Archaea</taxon>
        <taxon>Methanobacteriati</taxon>
        <taxon>Methanobacteriota</taxon>
        <taxon>Stenosarchaea group</taxon>
        <taxon>Halobacteria</taxon>
        <taxon>Halobacteriales</taxon>
        <taxon>Haloferacaceae</taxon>
        <taxon>Halonotius</taxon>
    </lineage>
</organism>
<evidence type="ECO:0000256" key="5">
    <source>
        <dbReference type="ARBA" id="ARBA00022490"/>
    </source>
</evidence>
<evidence type="ECO:0000256" key="10">
    <source>
        <dbReference type="HAMAP-Rule" id="MF_00486"/>
    </source>
</evidence>